<feature type="region of interest" description="Disordered" evidence="5">
    <location>
        <begin position="1203"/>
        <end position="1262"/>
    </location>
</feature>
<name>A0A9P1GMS9_9DINO</name>
<evidence type="ECO:0000256" key="2">
    <source>
        <dbReference type="ARBA" id="ARBA00022692"/>
    </source>
</evidence>
<evidence type="ECO:0000313" key="10">
    <source>
        <dbReference type="Proteomes" id="UP001152797"/>
    </source>
</evidence>
<proteinExistence type="predicted"/>
<evidence type="ECO:0000313" key="8">
    <source>
        <dbReference type="EMBL" id="CAI4017728.1"/>
    </source>
</evidence>
<evidence type="ECO:0000259" key="7">
    <source>
        <dbReference type="Pfam" id="PF00520"/>
    </source>
</evidence>
<dbReference type="InterPro" id="IPR050818">
    <property type="entry name" value="KCNH_animal-type"/>
</dbReference>
<dbReference type="OrthoDB" id="9909019at2759"/>
<feature type="compositionally biased region" description="Acidic residues" evidence="5">
    <location>
        <begin position="568"/>
        <end position="578"/>
    </location>
</feature>
<organism evidence="8">
    <name type="scientific">Cladocopium goreaui</name>
    <dbReference type="NCBI Taxonomy" id="2562237"/>
    <lineage>
        <taxon>Eukaryota</taxon>
        <taxon>Sar</taxon>
        <taxon>Alveolata</taxon>
        <taxon>Dinophyceae</taxon>
        <taxon>Suessiales</taxon>
        <taxon>Symbiodiniaceae</taxon>
        <taxon>Cladocopium</taxon>
    </lineage>
</organism>
<keyword evidence="3 6" id="KW-1133">Transmembrane helix</keyword>
<dbReference type="SUPFAM" id="SSF51206">
    <property type="entry name" value="cAMP-binding domain-like"/>
    <property type="match status" value="1"/>
</dbReference>
<protein>
    <recommendedName>
        <fullName evidence="7">Ion transport domain-containing protein</fullName>
    </recommendedName>
</protein>
<reference evidence="9" key="2">
    <citation type="submission" date="2024-04" db="EMBL/GenBank/DDBJ databases">
        <authorList>
            <person name="Chen Y."/>
            <person name="Shah S."/>
            <person name="Dougan E. K."/>
            <person name="Thang M."/>
            <person name="Chan C."/>
        </authorList>
    </citation>
    <scope>NUCLEOTIDE SEQUENCE [LARGE SCALE GENOMIC DNA]</scope>
</reference>
<evidence type="ECO:0000256" key="3">
    <source>
        <dbReference type="ARBA" id="ARBA00022989"/>
    </source>
</evidence>
<gene>
    <name evidence="8" type="ORF">C1SCF055_LOCUS42348</name>
</gene>
<evidence type="ECO:0000256" key="5">
    <source>
        <dbReference type="SAM" id="MobiDB-lite"/>
    </source>
</evidence>
<dbReference type="InterPro" id="IPR005821">
    <property type="entry name" value="Ion_trans_dom"/>
</dbReference>
<feature type="transmembrane region" description="Helical" evidence="6">
    <location>
        <begin position="702"/>
        <end position="719"/>
    </location>
</feature>
<dbReference type="AlphaFoldDB" id="A0A9P1GMS9"/>
<dbReference type="Proteomes" id="UP001152797">
    <property type="component" value="Unassembled WGS sequence"/>
</dbReference>
<evidence type="ECO:0000256" key="1">
    <source>
        <dbReference type="ARBA" id="ARBA00004141"/>
    </source>
</evidence>
<dbReference type="SUPFAM" id="SSF81324">
    <property type="entry name" value="Voltage-gated potassium channels"/>
    <property type="match status" value="1"/>
</dbReference>
<evidence type="ECO:0000313" key="9">
    <source>
        <dbReference type="EMBL" id="CAL1171103.1"/>
    </source>
</evidence>
<evidence type="ECO:0000256" key="4">
    <source>
        <dbReference type="ARBA" id="ARBA00023136"/>
    </source>
</evidence>
<dbReference type="GO" id="GO:0005249">
    <property type="term" value="F:voltage-gated potassium channel activity"/>
    <property type="evidence" value="ECO:0007669"/>
    <property type="project" value="TreeGrafter"/>
</dbReference>
<dbReference type="GO" id="GO:0042391">
    <property type="term" value="P:regulation of membrane potential"/>
    <property type="evidence" value="ECO:0007669"/>
    <property type="project" value="TreeGrafter"/>
</dbReference>
<feature type="transmembrane region" description="Helical" evidence="6">
    <location>
        <begin position="816"/>
        <end position="843"/>
    </location>
</feature>
<accession>A0A9P1GMS9</accession>
<comment type="subcellular location">
    <subcellularLocation>
        <location evidence="1">Membrane</location>
        <topology evidence="1">Multi-pass membrane protein</topology>
    </subcellularLocation>
</comment>
<sequence>MAMEEASLIREACDVEPGHIEATTEATTVATTVSTSTTSPTSLSHKVWRKVGLAVAPLALLAVAYSALKPSSGANGSVQNVSGLKTVELAGTDTEAGARSTWWDPITQCTKNFQEVMDHDLGGVAFGEFDFETQKLTMKDVKTAKEAAEALQDPSTNFVHVGKCGFENKAVVWLYPDHTGDPSSAFLLANGECNRLAVQFLDMKDKAACVAVYRVKSPAWGMQALNHFHGADTITHAVVGGHGSDSTMQDGVLVMSRMIYLSGKNSIDSMALVDTIHAKLTPHATVFLDSCFAGINGVAKMFSEKMPEHWVMGGVVSLESYIKVHETPFDGSPESGPTQVTSEIAKDRVIDPSAGMDRSYGYPQPHFVQGMIIQTSGDKGKMEESKSYYKTGERMVAWIGGKNMGSVTQWLYPSKNGKVLKIGTKVKVVKPFEAFKTETSGTDALGIFAQNLPVGLQGTVVFLHCIGNSPTSGNALIAFDLPESFQETDTTGGAGQTLGALLTMHTDFKNLEVVEWARALTNSVLNNSVTSEFSATLSKLQDLHDTQVQNLIAEAAVLRRALQKHETPEDEMKEEEPDPGAKDDADVQEEEEFELWPEWTLGPDTFAKNNELISNKQYGLTDRTLKLKPDYESYSSSVLGKKRGSFNCSCKLSDLVISPISPQRMFWDILGVVFLMYDMIWIPVQVFSPPATLFTDVIDFTVALYWTLDIVGTFFTAYYSPKGEMVRSHRQIAWHYVKRWFLLDVMIVTVDWTLMATTIGGEAAGGEVESEDPSGLARLGKVIRVARILRTLRLLRLMKLRHIFFAIQERIDSEVVFILVGTVKNLLVLLFVNHVFACLWFLIGIMDEGDDHWVFYYKILDTDVLEKYMLSLHWSLTQFTPAGIEIHPRNVFERAFNVLLILIAMVGFSSFVSAITASMTRLRSLQGNELSEAFLLRRFLKENHISADLQSRVVRYIDMAVEVNKKKIDKSRVQSLNMLSGPLRVELQKELYLPHLIVHRFFERYATNDAAINQICFKAVDKMNLSRSDVLFQANGECKAMFFLTSGSLYYQRPKDTPPWEANQRRSRRIASIPLFSRVLTLSKDSYFCEHPLWLPWYHRGTMGALTDSVLLALDSEKFRQITGEYKDIFQIARAYAHQMVQDLQDFSDAHGCAWDLPKEVTHPKSYSPATTVLKSSLEQQQLEELKMSELLAACIEDDLDKELMPSPAKPTKGHKLDSDDAVSSSLAGHSHSKESVGPPGSPFAVHLDGGSEGADLHEQRI</sequence>
<dbReference type="EMBL" id="CAMXCT020006653">
    <property type="protein sequence ID" value="CAL1171103.1"/>
    <property type="molecule type" value="Genomic_DNA"/>
</dbReference>
<feature type="domain" description="Ion transport" evidence="7">
    <location>
        <begin position="665"/>
        <end position="923"/>
    </location>
</feature>
<keyword evidence="2 6" id="KW-0812">Transmembrane</keyword>
<dbReference type="InterPro" id="IPR018490">
    <property type="entry name" value="cNMP-bd_dom_sf"/>
</dbReference>
<keyword evidence="4 6" id="KW-0472">Membrane</keyword>
<feature type="transmembrane region" description="Helical" evidence="6">
    <location>
        <begin position="740"/>
        <end position="759"/>
    </location>
</feature>
<dbReference type="GO" id="GO:0005886">
    <property type="term" value="C:plasma membrane"/>
    <property type="evidence" value="ECO:0007669"/>
    <property type="project" value="TreeGrafter"/>
</dbReference>
<evidence type="ECO:0000256" key="6">
    <source>
        <dbReference type="SAM" id="Phobius"/>
    </source>
</evidence>
<dbReference type="Gene3D" id="2.60.120.10">
    <property type="entry name" value="Jelly Rolls"/>
    <property type="match status" value="1"/>
</dbReference>
<dbReference type="InterPro" id="IPR014710">
    <property type="entry name" value="RmlC-like_jellyroll"/>
</dbReference>
<dbReference type="EMBL" id="CAMXCT030006653">
    <property type="protein sequence ID" value="CAL4805040.1"/>
    <property type="molecule type" value="Genomic_DNA"/>
</dbReference>
<keyword evidence="10" id="KW-1185">Reference proteome</keyword>
<dbReference type="PANTHER" id="PTHR10217">
    <property type="entry name" value="VOLTAGE AND LIGAND GATED POTASSIUM CHANNEL"/>
    <property type="match status" value="1"/>
</dbReference>
<dbReference type="PANTHER" id="PTHR10217:SF435">
    <property type="entry name" value="POTASSIUM VOLTAGE-GATED CHANNEL PROTEIN EAG"/>
    <property type="match status" value="1"/>
</dbReference>
<dbReference type="Pfam" id="PF00520">
    <property type="entry name" value="Ion_trans"/>
    <property type="match status" value="1"/>
</dbReference>
<feature type="region of interest" description="Disordered" evidence="5">
    <location>
        <begin position="564"/>
        <end position="585"/>
    </location>
</feature>
<dbReference type="Gene3D" id="1.10.287.70">
    <property type="match status" value="1"/>
</dbReference>
<comment type="caution">
    <text evidence="8">The sequence shown here is derived from an EMBL/GenBank/DDBJ whole genome shotgun (WGS) entry which is preliminary data.</text>
</comment>
<reference evidence="8" key="1">
    <citation type="submission" date="2022-10" db="EMBL/GenBank/DDBJ databases">
        <authorList>
            <person name="Chen Y."/>
            <person name="Dougan E. K."/>
            <person name="Chan C."/>
            <person name="Rhodes N."/>
            <person name="Thang M."/>
        </authorList>
    </citation>
    <scope>NUCLEOTIDE SEQUENCE</scope>
</reference>
<feature type="transmembrane region" description="Helical" evidence="6">
    <location>
        <begin position="895"/>
        <end position="917"/>
    </location>
</feature>
<dbReference type="EMBL" id="CAMXCT010006653">
    <property type="protein sequence ID" value="CAI4017728.1"/>
    <property type="molecule type" value="Genomic_DNA"/>
</dbReference>